<keyword evidence="4" id="KW-1185">Reference proteome</keyword>
<reference evidence="3" key="1">
    <citation type="journal article" date="2022" name="bioRxiv">
        <title>Sequencing and chromosome-scale assembly of the giantPleurodeles waltlgenome.</title>
        <authorList>
            <person name="Brown T."/>
            <person name="Elewa A."/>
            <person name="Iarovenko S."/>
            <person name="Subramanian E."/>
            <person name="Araus A.J."/>
            <person name="Petzold A."/>
            <person name="Susuki M."/>
            <person name="Suzuki K.-i.T."/>
            <person name="Hayashi T."/>
            <person name="Toyoda A."/>
            <person name="Oliveira C."/>
            <person name="Osipova E."/>
            <person name="Leigh N.D."/>
            <person name="Simon A."/>
            <person name="Yun M.H."/>
        </authorList>
    </citation>
    <scope>NUCLEOTIDE SEQUENCE</scope>
    <source>
        <strain evidence="3">20211129_DDA</strain>
        <tissue evidence="3">Liver</tissue>
    </source>
</reference>
<feature type="non-terminal residue" evidence="3">
    <location>
        <position position="1"/>
    </location>
</feature>
<name>A0AAV7NZG0_PLEWA</name>
<dbReference type="Gene3D" id="3.80.10.10">
    <property type="entry name" value="Ribonuclease Inhibitor"/>
    <property type="match status" value="2"/>
</dbReference>
<accession>A0AAV7NZG0</accession>
<evidence type="ECO:0000256" key="1">
    <source>
        <dbReference type="ARBA" id="ARBA00022614"/>
    </source>
</evidence>
<dbReference type="SUPFAM" id="SSF52047">
    <property type="entry name" value="RNI-like"/>
    <property type="match status" value="1"/>
</dbReference>
<gene>
    <name evidence="3" type="ORF">NDU88_009488</name>
</gene>
<dbReference type="InterPro" id="IPR051261">
    <property type="entry name" value="NLR"/>
</dbReference>
<sequence>LFHCSLTGPCCEDLASALKTNTSLTELNLGPNALGDSGVKKLCEGLKHPNCKLQKLGLGGCSLTGSCCEDLASALKTNTSLTELDLSPNALGDSGVKKLCAGLKHPNCKLQKLGLGGCSLTGSCCEALASALKTNTSLTELDLSPNALGDSGVKKLCEGLKHPNCKLQIL</sequence>
<dbReference type="PANTHER" id="PTHR24106">
    <property type="entry name" value="NACHT, LRR AND CARD DOMAINS-CONTAINING"/>
    <property type="match status" value="1"/>
</dbReference>
<dbReference type="InterPro" id="IPR032675">
    <property type="entry name" value="LRR_dom_sf"/>
</dbReference>
<evidence type="ECO:0000313" key="3">
    <source>
        <dbReference type="EMBL" id="KAJ1121377.1"/>
    </source>
</evidence>
<evidence type="ECO:0000313" key="4">
    <source>
        <dbReference type="Proteomes" id="UP001066276"/>
    </source>
</evidence>
<dbReference type="Pfam" id="PF13516">
    <property type="entry name" value="LRR_6"/>
    <property type="match status" value="3"/>
</dbReference>
<feature type="non-terminal residue" evidence="3">
    <location>
        <position position="170"/>
    </location>
</feature>
<proteinExistence type="predicted"/>
<comment type="caution">
    <text evidence="3">The sequence shown here is derived from an EMBL/GenBank/DDBJ whole genome shotgun (WGS) entry which is preliminary data.</text>
</comment>
<dbReference type="Proteomes" id="UP001066276">
    <property type="component" value="Chromosome 8"/>
</dbReference>
<protein>
    <submittedName>
        <fullName evidence="3">Uncharacterized protein</fullName>
    </submittedName>
</protein>
<organism evidence="3 4">
    <name type="scientific">Pleurodeles waltl</name>
    <name type="common">Iberian ribbed newt</name>
    <dbReference type="NCBI Taxonomy" id="8319"/>
    <lineage>
        <taxon>Eukaryota</taxon>
        <taxon>Metazoa</taxon>
        <taxon>Chordata</taxon>
        <taxon>Craniata</taxon>
        <taxon>Vertebrata</taxon>
        <taxon>Euteleostomi</taxon>
        <taxon>Amphibia</taxon>
        <taxon>Batrachia</taxon>
        <taxon>Caudata</taxon>
        <taxon>Salamandroidea</taxon>
        <taxon>Salamandridae</taxon>
        <taxon>Pleurodelinae</taxon>
        <taxon>Pleurodeles</taxon>
    </lineage>
</organism>
<dbReference type="EMBL" id="JANPWB010000012">
    <property type="protein sequence ID" value="KAJ1121377.1"/>
    <property type="molecule type" value="Genomic_DNA"/>
</dbReference>
<evidence type="ECO:0000256" key="2">
    <source>
        <dbReference type="ARBA" id="ARBA00022737"/>
    </source>
</evidence>
<keyword evidence="2" id="KW-0677">Repeat</keyword>
<dbReference type="SMART" id="SM00368">
    <property type="entry name" value="LRR_RI"/>
    <property type="match status" value="5"/>
</dbReference>
<keyword evidence="1" id="KW-0433">Leucine-rich repeat</keyword>
<dbReference type="InterPro" id="IPR001611">
    <property type="entry name" value="Leu-rich_rpt"/>
</dbReference>
<dbReference type="AlphaFoldDB" id="A0AAV7NZG0"/>